<feature type="compositionally biased region" description="Polar residues" evidence="1">
    <location>
        <begin position="176"/>
        <end position="192"/>
    </location>
</feature>
<feature type="region of interest" description="Disordered" evidence="1">
    <location>
        <begin position="171"/>
        <end position="192"/>
    </location>
</feature>
<dbReference type="EMBL" id="KN822390">
    <property type="protein sequence ID" value="KIM50539.1"/>
    <property type="molecule type" value="Genomic_DNA"/>
</dbReference>
<accession>A0A0C3D2B6</accession>
<name>A0A0C3D2B6_9AGAM</name>
<feature type="compositionally biased region" description="Gly residues" evidence="1">
    <location>
        <begin position="250"/>
        <end position="267"/>
    </location>
</feature>
<dbReference type="InParanoid" id="A0A0C3D2B6"/>
<reference evidence="2 3" key="1">
    <citation type="submission" date="2014-04" db="EMBL/GenBank/DDBJ databases">
        <authorList>
            <consortium name="DOE Joint Genome Institute"/>
            <person name="Kuo A."/>
            <person name="Kohler A."/>
            <person name="Nagy L.G."/>
            <person name="Floudas D."/>
            <person name="Copeland A."/>
            <person name="Barry K.W."/>
            <person name="Cichocki N."/>
            <person name="Veneault-Fourrey C."/>
            <person name="LaButti K."/>
            <person name="Lindquist E.A."/>
            <person name="Lipzen A."/>
            <person name="Lundell T."/>
            <person name="Morin E."/>
            <person name="Murat C."/>
            <person name="Sun H."/>
            <person name="Tunlid A."/>
            <person name="Henrissat B."/>
            <person name="Grigoriev I.V."/>
            <person name="Hibbett D.S."/>
            <person name="Martin F."/>
            <person name="Nordberg H.P."/>
            <person name="Cantor M.N."/>
            <person name="Hua S.X."/>
        </authorList>
    </citation>
    <scope>NUCLEOTIDE SEQUENCE [LARGE SCALE GENOMIC DNA]</scope>
    <source>
        <strain evidence="2 3">Foug A</strain>
    </source>
</reference>
<organism evidence="2 3">
    <name type="scientific">Scleroderma citrinum Foug A</name>
    <dbReference type="NCBI Taxonomy" id="1036808"/>
    <lineage>
        <taxon>Eukaryota</taxon>
        <taxon>Fungi</taxon>
        <taxon>Dikarya</taxon>
        <taxon>Basidiomycota</taxon>
        <taxon>Agaricomycotina</taxon>
        <taxon>Agaricomycetes</taxon>
        <taxon>Agaricomycetidae</taxon>
        <taxon>Boletales</taxon>
        <taxon>Sclerodermatineae</taxon>
        <taxon>Sclerodermataceae</taxon>
        <taxon>Scleroderma</taxon>
    </lineage>
</organism>
<proteinExistence type="predicted"/>
<evidence type="ECO:0000256" key="1">
    <source>
        <dbReference type="SAM" id="MobiDB-lite"/>
    </source>
</evidence>
<dbReference type="AlphaFoldDB" id="A0A0C3D2B6"/>
<feature type="region of interest" description="Disordered" evidence="1">
    <location>
        <begin position="240"/>
        <end position="275"/>
    </location>
</feature>
<keyword evidence="3" id="KW-1185">Reference proteome</keyword>
<sequence>MDQQVQGIIQLCIGASYKSHLKATAKLTIAKLKTVFGTPGHIGGLVELRSLFQHCIKPGANPVQEANNLIECSNRLALAGFQLDERLVTMAILMALPADWEQLVAYICSTTEDTNFTLVKITAQIQHEYQRHQAGKGKSTVPLERPQNYNQRTTLFEDETPTLLSHLTNVKPANKPSFTPRSAFKQQSQGQQNQYPRCSFQGCRRNHFPGEFCTIGQQKIFYDQCGAQVCCAPITIGTPNMGQTSQNNNRGGGGNHGRGNRGGQGGKSKGKGKKKAATHVCFNPTLQEYDAPIFEDFQAVLVNQNEAPAGYIEEVPYDQETGVSSSHVTVEMLDHEMDEYNATCPYQPFSEEDHTALWGDETMNPSVVNDRIYSVNTDLCTSWPTLLGYETQ</sequence>
<dbReference type="Pfam" id="PF14223">
    <property type="entry name" value="Retrotran_gag_2"/>
    <property type="match status" value="1"/>
</dbReference>
<dbReference type="HOGENOM" id="CLU_704301_0_0_1"/>
<gene>
    <name evidence="2" type="ORF">SCLCIDRAFT_34189</name>
</gene>
<evidence type="ECO:0000313" key="2">
    <source>
        <dbReference type="EMBL" id="KIM50539.1"/>
    </source>
</evidence>
<dbReference type="Proteomes" id="UP000053989">
    <property type="component" value="Unassembled WGS sequence"/>
</dbReference>
<reference evidence="3" key="2">
    <citation type="submission" date="2015-01" db="EMBL/GenBank/DDBJ databases">
        <title>Evolutionary Origins and Diversification of the Mycorrhizal Mutualists.</title>
        <authorList>
            <consortium name="DOE Joint Genome Institute"/>
            <consortium name="Mycorrhizal Genomics Consortium"/>
            <person name="Kohler A."/>
            <person name="Kuo A."/>
            <person name="Nagy L.G."/>
            <person name="Floudas D."/>
            <person name="Copeland A."/>
            <person name="Barry K.W."/>
            <person name="Cichocki N."/>
            <person name="Veneault-Fourrey C."/>
            <person name="LaButti K."/>
            <person name="Lindquist E.A."/>
            <person name="Lipzen A."/>
            <person name="Lundell T."/>
            <person name="Morin E."/>
            <person name="Murat C."/>
            <person name="Riley R."/>
            <person name="Ohm R."/>
            <person name="Sun H."/>
            <person name="Tunlid A."/>
            <person name="Henrissat B."/>
            <person name="Grigoriev I.V."/>
            <person name="Hibbett D.S."/>
            <person name="Martin F."/>
        </authorList>
    </citation>
    <scope>NUCLEOTIDE SEQUENCE [LARGE SCALE GENOMIC DNA]</scope>
    <source>
        <strain evidence="3">Foug A</strain>
    </source>
</reference>
<evidence type="ECO:0000313" key="3">
    <source>
        <dbReference type="Proteomes" id="UP000053989"/>
    </source>
</evidence>
<protein>
    <submittedName>
        <fullName evidence="2">Uncharacterized protein</fullName>
    </submittedName>
</protein>